<feature type="transmembrane region" description="Helical" evidence="1">
    <location>
        <begin position="77"/>
        <end position="106"/>
    </location>
</feature>
<gene>
    <name evidence="3" type="ORF">OJ962_18915</name>
</gene>
<feature type="transmembrane region" description="Helical" evidence="1">
    <location>
        <begin position="6"/>
        <end position="25"/>
    </location>
</feature>
<name>A0ABT4RLY4_9ACTN</name>
<dbReference type="Proteomes" id="UP001147700">
    <property type="component" value="Unassembled WGS sequence"/>
</dbReference>
<dbReference type="EMBL" id="JAPCID010000027">
    <property type="protein sequence ID" value="MDA0139579.1"/>
    <property type="molecule type" value="Genomic_DNA"/>
</dbReference>
<dbReference type="RefSeq" id="WP_202952044.1">
    <property type="nucleotide sequence ID" value="NZ_JAPCID010000027.1"/>
</dbReference>
<keyword evidence="1" id="KW-1133">Transmembrane helix</keyword>
<comment type="caution">
    <text evidence="3">The sequence shown here is derived from an EMBL/GenBank/DDBJ whole genome shotgun (WGS) entry which is preliminary data.</text>
</comment>
<dbReference type="Pfam" id="PF07331">
    <property type="entry name" value="TctB"/>
    <property type="match status" value="1"/>
</dbReference>
<feature type="transmembrane region" description="Helical" evidence="1">
    <location>
        <begin position="37"/>
        <end position="57"/>
    </location>
</feature>
<reference evidence="3" key="1">
    <citation type="submission" date="2022-10" db="EMBL/GenBank/DDBJ databases">
        <title>The WGS of Solirubrobacter sp. CPCC 204708.</title>
        <authorList>
            <person name="Jiang Z."/>
        </authorList>
    </citation>
    <scope>NUCLEOTIDE SEQUENCE</scope>
    <source>
        <strain evidence="3">CPCC 204708</strain>
    </source>
</reference>
<evidence type="ECO:0000313" key="4">
    <source>
        <dbReference type="Proteomes" id="UP001147700"/>
    </source>
</evidence>
<feature type="transmembrane region" description="Helical" evidence="1">
    <location>
        <begin position="118"/>
        <end position="139"/>
    </location>
</feature>
<evidence type="ECO:0000313" key="3">
    <source>
        <dbReference type="EMBL" id="MDA0139579.1"/>
    </source>
</evidence>
<evidence type="ECO:0000259" key="2">
    <source>
        <dbReference type="Pfam" id="PF07331"/>
    </source>
</evidence>
<evidence type="ECO:0000256" key="1">
    <source>
        <dbReference type="SAM" id="Phobius"/>
    </source>
</evidence>
<protein>
    <submittedName>
        <fullName evidence="3">Tripartite tricarboxylate transporter TctB family protein</fullName>
    </submittedName>
</protein>
<accession>A0ABT4RLY4</accession>
<keyword evidence="4" id="KW-1185">Reference proteome</keyword>
<organism evidence="3 4">
    <name type="scientific">Solirubrobacter deserti</name>
    <dbReference type="NCBI Taxonomy" id="2282478"/>
    <lineage>
        <taxon>Bacteria</taxon>
        <taxon>Bacillati</taxon>
        <taxon>Actinomycetota</taxon>
        <taxon>Thermoleophilia</taxon>
        <taxon>Solirubrobacterales</taxon>
        <taxon>Solirubrobacteraceae</taxon>
        <taxon>Solirubrobacter</taxon>
    </lineage>
</organism>
<dbReference type="InterPro" id="IPR009936">
    <property type="entry name" value="DUF1468"/>
</dbReference>
<keyword evidence="1" id="KW-0472">Membrane</keyword>
<feature type="domain" description="DUF1468" evidence="2">
    <location>
        <begin position="6"/>
        <end position="142"/>
    </location>
</feature>
<sequence length="148" mass="15332">MTGARVFGGVLLALGVVAFVATLGVGDGWQASGPRLAPAVSAAALVVLALAFLVRPGEKLAAHVTEAGERTHWPTPALLVALLVGYALALDLLGYALATAIFYWLATWLLGSRSPVRDVAIAVALGVVTSFVFSEWLNVQLPTGPWGL</sequence>
<keyword evidence="1" id="KW-0812">Transmembrane</keyword>
<proteinExistence type="predicted"/>